<keyword evidence="8 12" id="KW-0406">Ion transport</keyword>
<sequence length="566" mass="64188">MSSSEQTASLPRSARCSLNELRLESITDTKRGTLLKHETPHRYDGKERFSPRGNRRPLSPLIVDHETERKTFHISTAMNKAGVKSSSYCGGLGTKTVIAAFQAMSSFKGQDVEKQGIKLPKKWIDHNDKIPTDRSMVVRAAVGAGEGPDSSGGTLKRRRQRYVEKDGKCNVHHGNVRETYRYLTDIFTTLVDLKWRFNLLVFTLVYTTTWVFFGLIWWLIAYMRGDLDHADDDTWTPCVNNLNGFVSAFLFSIETETTIGYGYRVITDKCPEGIILLLVQAILGSIVNAFMVGCMFVKISQPKKRAETLMFSNTAVISVRDSKLCLMFRVGDLRNSHIVEASIRAKLIRSKQTKEGEFIPLNQTDINVGFDTGDDRLFLVSPLIICHEINKNSPFWDISQEQLAREEFEIVVILEGMVEATDSHLYAIKQNAKFVSGKSIVLETDHNMRNRMTCQARSSYLNSEVLWGERFTPVLSLEEGFYEVDYDTFHHTYPAPTPSCSACELEELLKKGESIPLPPISPPVTMREPASLERIPTEENDDEEEEEETVSNGDVNTNRMEYEEEE</sequence>
<evidence type="ECO:0000256" key="10">
    <source>
        <dbReference type="ARBA" id="ARBA00023303"/>
    </source>
</evidence>
<dbReference type="OrthoDB" id="273257at2759"/>
<feature type="region of interest" description="Disordered" evidence="13">
    <location>
        <begin position="29"/>
        <end position="59"/>
    </location>
</feature>
<dbReference type="InterPro" id="IPR041647">
    <property type="entry name" value="IRK_C"/>
</dbReference>
<evidence type="ECO:0000313" key="18">
    <source>
        <dbReference type="Proteomes" id="UP000316079"/>
    </source>
</evidence>
<evidence type="ECO:0000256" key="5">
    <source>
        <dbReference type="ARBA" id="ARBA00022882"/>
    </source>
</evidence>
<dbReference type="SUPFAM" id="SSF81296">
    <property type="entry name" value="E set domains"/>
    <property type="match status" value="2"/>
</dbReference>
<keyword evidence="7 14" id="KW-1133">Transmembrane helix</keyword>
<dbReference type="SUPFAM" id="SSF81324">
    <property type="entry name" value="Voltage-gated potassium channels"/>
    <property type="match status" value="1"/>
</dbReference>
<dbReference type="STRING" id="623744.A0A553RAB2"/>
<dbReference type="Gene3D" id="1.10.287.70">
    <property type="match status" value="1"/>
</dbReference>
<evidence type="ECO:0000256" key="12">
    <source>
        <dbReference type="RuleBase" id="RU003822"/>
    </source>
</evidence>
<feature type="transmembrane region" description="Helical" evidence="14">
    <location>
        <begin position="199"/>
        <end position="220"/>
    </location>
</feature>
<dbReference type="GO" id="GO:0005242">
    <property type="term" value="F:inward rectifier potassium channel activity"/>
    <property type="evidence" value="ECO:0007669"/>
    <property type="project" value="InterPro"/>
</dbReference>
<dbReference type="GO" id="GO:0007399">
    <property type="term" value="P:nervous system development"/>
    <property type="evidence" value="ECO:0007669"/>
    <property type="project" value="UniProtKB-ARBA"/>
</dbReference>
<keyword evidence="10 12" id="KW-0407">Ion channel</keyword>
<keyword evidence="9 14" id="KW-0472">Membrane</keyword>
<accession>A0A553RAB2</accession>
<evidence type="ECO:0000256" key="2">
    <source>
        <dbReference type="ARBA" id="ARBA00022448"/>
    </source>
</evidence>
<evidence type="ECO:0000256" key="3">
    <source>
        <dbReference type="ARBA" id="ARBA00022538"/>
    </source>
</evidence>
<dbReference type="PANTHER" id="PTHR11767:SF106">
    <property type="entry name" value="G PROTEIN-ACTIVATED INWARD RECTIFIER POTASSIUM CHANNEL 4-LIKE"/>
    <property type="match status" value="1"/>
</dbReference>
<dbReference type="PRINTS" id="PR01320">
    <property type="entry name" value="KIRCHANNEL"/>
</dbReference>
<dbReference type="InterPro" id="IPR016449">
    <property type="entry name" value="K_chnl_inward-rec_Kir"/>
</dbReference>
<evidence type="ECO:0000313" key="17">
    <source>
        <dbReference type="EMBL" id="TRY99128.1"/>
    </source>
</evidence>
<dbReference type="Pfam" id="PF17655">
    <property type="entry name" value="IRK_C"/>
    <property type="match status" value="2"/>
</dbReference>
<dbReference type="GO" id="GO:1990573">
    <property type="term" value="P:potassium ion import across plasma membrane"/>
    <property type="evidence" value="ECO:0007669"/>
    <property type="project" value="TreeGrafter"/>
</dbReference>
<dbReference type="InterPro" id="IPR014756">
    <property type="entry name" value="Ig_E-set"/>
</dbReference>
<comment type="caution">
    <text evidence="17">The sequence shown here is derived from an EMBL/GenBank/DDBJ whole genome shotgun (WGS) entry which is preliminary data.</text>
</comment>
<proteinExistence type="inferred from homology"/>
<evidence type="ECO:0000256" key="6">
    <source>
        <dbReference type="ARBA" id="ARBA00022958"/>
    </source>
</evidence>
<dbReference type="PANTHER" id="PTHR11767">
    <property type="entry name" value="INWARD RECTIFIER POTASSIUM CHANNEL"/>
    <property type="match status" value="1"/>
</dbReference>
<dbReference type="GO" id="GO:0034765">
    <property type="term" value="P:regulation of monoatomic ion transmembrane transport"/>
    <property type="evidence" value="ECO:0007669"/>
    <property type="project" value="TreeGrafter"/>
</dbReference>
<dbReference type="GO" id="GO:0034702">
    <property type="term" value="C:monoatomic ion channel complex"/>
    <property type="evidence" value="ECO:0007669"/>
    <property type="project" value="UniProtKB-KW"/>
</dbReference>
<dbReference type="Gene3D" id="2.60.40.1400">
    <property type="entry name" value="G protein-activated inward rectifier potassium channel 1"/>
    <property type="match status" value="1"/>
</dbReference>
<reference evidence="17 18" key="1">
    <citation type="journal article" date="2019" name="Sci. Data">
        <title>Hybrid genome assembly and annotation of Danionella translucida.</title>
        <authorList>
            <person name="Kadobianskyi M."/>
            <person name="Schulze L."/>
            <person name="Schuelke M."/>
            <person name="Judkewitz B."/>
        </authorList>
    </citation>
    <scope>NUCLEOTIDE SEQUENCE [LARGE SCALE GENOMIC DNA]</scope>
    <source>
        <strain evidence="17 18">Bolton</strain>
    </source>
</reference>
<feature type="compositionally biased region" description="Polar residues" evidence="13">
    <location>
        <begin position="550"/>
        <end position="559"/>
    </location>
</feature>
<evidence type="ECO:0000256" key="1">
    <source>
        <dbReference type="ARBA" id="ARBA00004141"/>
    </source>
</evidence>
<keyword evidence="6 12" id="KW-0630">Potassium</keyword>
<organism evidence="17 18">
    <name type="scientific">Danionella cerebrum</name>
    <dbReference type="NCBI Taxonomy" id="2873325"/>
    <lineage>
        <taxon>Eukaryota</taxon>
        <taxon>Metazoa</taxon>
        <taxon>Chordata</taxon>
        <taxon>Craniata</taxon>
        <taxon>Vertebrata</taxon>
        <taxon>Euteleostomi</taxon>
        <taxon>Actinopterygii</taxon>
        <taxon>Neopterygii</taxon>
        <taxon>Teleostei</taxon>
        <taxon>Ostariophysi</taxon>
        <taxon>Cypriniformes</taxon>
        <taxon>Danionidae</taxon>
        <taxon>Danioninae</taxon>
        <taxon>Danionella</taxon>
    </lineage>
</organism>
<gene>
    <name evidence="17" type="ORF">DNTS_028334</name>
</gene>
<keyword evidence="5 12" id="KW-0851">Voltage-gated channel</keyword>
<comment type="catalytic activity">
    <reaction evidence="11">
        <text>K(+)(in) = K(+)(out)</text>
        <dbReference type="Rhea" id="RHEA:29463"/>
        <dbReference type="ChEBI" id="CHEBI:29103"/>
    </reaction>
</comment>
<feature type="domain" description="Inward rectifier potassium channel C-terminal" evidence="16">
    <location>
        <begin position="450"/>
        <end position="507"/>
    </location>
</feature>
<comment type="subcellular location">
    <subcellularLocation>
        <location evidence="1 12">Membrane</location>
        <topology evidence="1 12">Multi-pass membrane protein</topology>
    </subcellularLocation>
</comment>
<feature type="region of interest" description="Disordered" evidence="13">
    <location>
        <begin position="514"/>
        <end position="566"/>
    </location>
</feature>
<feature type="compositionally biased region" description="Basic and acidic residues" evidence="13">
    <location>
        <begin position="29"/>
        <end position="50"/>
    </location>
</feature>
<feature type="transmembrane region" description="Helical" evidence="14">
    <location>
        <begin position="274"/>
        <end position="297"/>
    </location>
</feature>
<dbReference type="InterPro" id="IPR013518">
    <property type="entry name" value="K_chnl_inward-rec_Kir_cyto"/>
</dbReference>
<dbReference type="Proteomes" id="UP000316079">
    <property type="component" value="Unassembled WGS sequence"/>
</dbReference>
<dbReference type="InterPro" id="IPR040445">
    <property type="entry name" value="Kir_TM"/>
</dbReference>
<name>A0A553RAB2_9TELE</name>
<evidence type="ECO:0000256" key="8">
    <source>
        <dbReference type="ARBA" id="ARBA00023065"/>
    </source>
</evidence>
<dbReference type="GO" id="GO:0005886">
    <property type="term" value="C:plasma membrane"/>
    <property type="evidence" value="ECO:0007669"/>
    <property type="project" value="TreeGrafter"/>
</dbReference>
<keyword evidence="4 12" id="KW-0812">Transmembrane</keyword>
<comment type="similarity">
    <text evidence="12">Belongs to the inward rectifier-type potassium channel (TC 1.A.2.1) family.</text>
</comment>
<evidence type="ECO:0000259" key="16">
    <source>
        <dbReference type="Pfam" id="PF17655"/>
    </source>
</evidence>
<evidence type="ECO:0000256" key="4">
    <source>
        <dbReference type="ARBA" id="ARBA00022692"/>
    </source>
</evidence>
<keyword evidence="18" id="KW-1185">Reference proteome</keyword>
<protein>
    <submittedName>
        <fullName evidence="17">Uncharacterized protein</fullName>
    </submittedName>
</protein>
<feature type="domain" description="Inward rectifier potassium channel C-terminal" evidence="16">
    <location>
        <begin position="309"/>
        <end position="422"/>
    </location>
</feature>
<keyword evidence="3 12" id="KW-0633">Potassium transport</keyword>
<evidence type="ECO:0000256" key="11">
    <source>
        <dbReference type="ARBA" id="ARBA00034430"/>
    </source>
</evidence>
<dbReference type="EMBL" id="SRMA01025103">
    <property type="protein sequence ID" value="TRY99128.1"/>
    <property type="molecule type" value="Genomic_DNA"/>
</dbReference>
<feature type="compositionally biased region" description="Acidic residues" evidence="13">
    <location>
        <begin position="538"/>
        <end position="549"/>
    </location>
</feature>
<feature type="domain" description="Potassium channel inwardly rectifying transmembrane" evidence="15">
    <location>
        <begin position="163"/>
        <end position="302"/>
    </location>
</feature>
<evidence type="ECO:0000256" key="7">
    <source>
        <dbReference type="ARBA" id="ARBA00022989"/>
    </source>
</evidence>
<evidence type="ECO:0000256" key="14">
    <source>
        <dbReference type="SAM" id="Phobius"/>
    </source>
</evidence>
<keyword evidence="2 12" id="KW-0813">Transport</keyword>
<dbReference type="AlphaFoldDB" id="A0A553RAB2"/>
<evidence type="ECO:0000256" key="9">
    <source>
        <dbReference type="ARBA" id="ARBA00023136"/>
    </source>
</evidence>
<dbReference type="FunFam" id="1.10.287.70:FF:000019">
    <property type="entry name" value="G protein-activated inward rectifier potassium channel 1"/>
    <property type="match status" value="1"/>
</dbReference>
<dbReference type="Pfam" id="PF01007">
    <property type="entry name" value="IRK"/>
    <property type="match status" value="1"/>
</dbReference>
<evidence type="ECO:0000259" key="15">
    <source>
        <dbReference type="Pfam" id="PF01007"/>
    </source>
</evidence>
<evidence type="ECO:0000256" key="13">
    <source>
        <dbReference type="SAM" id="MobiDB-lite"/>
    </source>
</evidence>